<proteinExistence type="predicted"/>
<protein>
    <submittedName>
        <fullName evidence="1">Uncharacterized protein</fullName>
    </submittedName>
</protein>
<evidence type="ECO:0000313" key="1">
    <source>
        <dbReference type="EMBL" id="RMU11072.1"/>
    </source>
</evidence>
<name>A0A3M5RPW8_9PSED</name>
<dbReference type="Proteomes" id="UP000274212">
    <property type="component" value="Unassembled WGS sequence"/>
</dbReference>
<organism evidence="1 2">
    <name type="scientific">Pseudomonas syringae pv. coriandricola</name>
    <dbReference type="NCBI Taxonomy" id="264453"/>
    <lineage>
        <taxon>Bacteria</taxon>
        <taxon>Pseudomonadati</taxon>
        <taxon>Pseudomonadota</taxon>
        <taxon>Gammaproteobacteria</taxon>
        <taxon>Pseudomonadales</taxon>
        <taxon>Pseudomonadaceae</taxon>
        <taxon>Pseudomonas</taxon>
    </lineage>
</organism>
<reference evidence="1 2" key="1">
    <citation type="submission" date="2018-08" db="EMBL/GenBank/DDBJ databases">
        <title>Recombination of ecologically and evolutionarily significant loci maintains genetic cohesion in the Pseudomonas syringae species complex.</title>
        <authorList>
            <person name="Dillon M."/>
            <person name="Thakur S."/>
            <person name="Almeida R.N.D."/>
            <person name="Weir B.S."/>
            <person name="Guttman D.S."/>
        </authorList>
    </citation>
    <scope>NUCLEOTIDE SEQUENCE [LARGE SCALE GENOMIC DNA]</scope>
    <source>
        <strain evidence="1 2">ICMP 9829</strain>
    </source>
</reference>
<sequence>MLSAQDVIDQSSRLLIDQVRQTVIAQVVIAQVVSESLSGAAQPV</sequence>
<accession>A0A3M5RPW8</accession>
<comment type="caution">
    <text evidence="1">The sequence shown here is derived from an EMBL/GenBank/DDBJ whole genome shotgun (WGS) entry which is preliminary data.</text>
</comment>
<gene>
    <name evidence="1" type="ORF">ALP36_102101</name>
</gene>
<dbReference type="AlphaFoldDB" id="A0A3M5RPW8"/>
<evidence type="ECO:0000313" key="2">
    <source>
        <dbReference type="Proteomes" id="UP000274212"/>
    </source>
</evidence>
<dbReference type="EMBL" id="RBTT01000068">
    <property type="protein sequence ID" value="RMU11072.1"/>
    <property type="molecule type" value="Genomic_DNA"/>
</dbReference>